<dbReference type="PANTHER" id="PTHR47776">
    <property type="entry name" value="F5A8.9 PROTEIN"/>
    <property type="match status" value="1"/>
</dbReference>
<keyword evidence="1" id="KW-0479">Metal-binding</keyword>
<protein>
    <submittedName>
        <fullName evidence="7">Ubiquitin-protein ligase/ zinc ion binding protein</fullName>
    </submittedName>
</protein>
<evidence type="ECO:0000256" key="1">
    <source>
        <dbReference type="ARBA" id="ARBA00022723"/>
    </source>
</evidence>
<dbReference type="Gene3D" id="3.40.50.10190">
    <property type="entry name" value="BRCT domain"/>
    <property type="match status" value="1"/>
</dbReference>
<dbReference type="Gene3D" id="3.30.40.10">
    <property type="entry name" value="Zinc/RING finger domain, C3HC4 (zinc finger)"/>
    <property type="match status" value="1"/>
</dbReference>
<dbReference type="SUPFAM" id="SSF57850">
    <property type="entry name" value="RING/U-box"/>
    <property type="match status" value="1"/>
</dbReference>
<sequence length="473" mass="53674">MPIDGMVSVVATVSGYHGDERHRLVNLIAETGASYVGSMSRSITHLVCWRLEGKKYDIARRLGTLVVSHWWFTECLREGRRLPVDSYLMVSGEEAGPVPELPTRSRTQGKKSAIMEDRVFQELPDDFWDTPLARTSYKVKFDDSDSDFESALLKEERHFLHLSSHTTSKSTSKQKENLSHLLHNEVPIRMGERNDLTENFENDSLSDSFSEPQISDTLCVEAQRKFTKTSAPSSSLRQSTMDSLYEFGETSRHEPAGKKEQDNVELRKTSRSFLPFDMSGQEPPFCTQEQVDKCSFGTLADDEMGYDNKPMEKSSNLERQTELSCVICWTDFSSTRGILPCGHRFCYSCIQGWSDCLASRGKVSTCPLCKASFTWISKVDEAGTLDQKVYSQTIPCEASTDVFVLGSEGYDFSGPTSGQGACYQCHFREPEELLLSCHVCRSLWVHSYCLDPPLTPWTCMHCRDLRVLFHRYR</sequence>
<evidence type="ECO:0000256" key="2">
    <source>
        <dbReference type="ARBA" id="ARBA00022771"/>
    </source>
</evidence>
<feature type="domain" description="BRCT" evidence="6">
    <location>
        <begin position="1"/>
        <end position="89"/>
    </location>
</feature>
<dbReference type="GO" id="GO:0016874">
    <property type="term" value="F:ligase activity"/>
    <property type="evidence" value="ECO:0007669"/>
    <property type="project" value="UniProtKB-KW"/>
</dbReference>
<dbReference type="ExpressionAtlas" id="B6U6I5">
    <property type="expression patterns" value="baseline and differential"/>
</dbReference>
<dbReference type="PROSITE" id="PS50172">
    <property type="entry name" value="BRCT"/>
    <property type="match status" value="1"/>
</dbReference>
<dbReference type="InterPro" id="IPR019786">
    <property type="entry name" value="Zinc_finger_PHD-type_CS"/>
</dbReference>
<dbReference type="PANTHER" id="PTHR47776:SF2">
    <property type="entry name" value="RING-TYPE E3 UBIQUITIN TRANSFERASE BRCA1"/>
    <property type="match status" value="1"/>
</dbReference>
<evidence type="ECO:0000259" key="6">
    <source>
        <dbReference type="PROSITE" id="PS50172"/>
    </source>
</evidence>
<dbReference type="InterPro" id="IPR036420">
    <property type="entry name" value="BRCT_dom_sf"/>
</dbReference>
<dbReference type="InterPro" id="IPR017907">
    <property type="entry name" value="Znf_RING_CS"/>
</dbReference>
<dbReference type="PROSITE" id="PS01359">
    <property type="entry name" value="ZF_PHD_1"/>
    <property type="match status" value="1"/>
</dbReference>
<keyword evidence="7" id="KW-0436">Ligase</keyword>
<evidence type="ECO:0000256" key="3">
    <source>
        <dbReference type="ARBA" id="ARBA00022833"/>
    </source>
</evidence>
<dbReference type="InterPro" id="IPR001357">
    <property type="entry name" value="BRCT_dom"/>
</dbReference>
<dbReference type="PROSITE" id="PS00518">
    <property type="entry name" value="ZF_RING_1"/>
    <property type="match status" value="1"/>
</dbReference>
<organism evidence="7">
    <name type="scientific">Zea mays</name>
    <name type="common">Maize</name>
    <dbReference type="NCBI Taxonomy" id="4577"/>
    <lineage>
        <taxon>Eukaryota</taxon>
        <taxon>Viridiplantae</taxon>
        <taxon>Streptophyta</taxon>
        <taxon>Embryophyta</taxon>
        <taxon>Tracheophyta</taxon>
        <taxon>Spermatophyta</taxon>
        <taxon>Magnoliopsida</taxon>
        <taxon>Liliopsida</taxon>
        <taxon>Poales</taxon>
        <taxon>Poaceae</taxon>
        <taxon>PACMAD clade</taxon>
        <taxon>Panicoideae</taxon>
        <taxon>Andropogonodae</taxon>
        <taxon>Andropogoneae</taxon>
        <taxon>Tripsacinae</taxon>
        <taxon>Zea</taxon>
    </lineage>
</organism>
<name>B6U6I5_MAIZE</name>
<feature type="domain" description="RING-type" evidence="5">
    <location>
        <begin position="325"/>
        <end position="370"/>
    </location>
</feature>
<dbReference type="Pfam" id="PF13639">
    <property type="entry name" value="zf-RING_2"/>
    <property type="match status" value="1"/>
</dbReference>
<accession>B6U6I5</accession>
<dbReference type="GeneID" id="100273565"/>
<evidence type="ECO:0000313" key="7">
    <source>
        <dbReference type="EMBL" id="ACG44968.1"/>
    </source>
</evidence>
<dbReference type="InterPro" id="IPR001841">
    <property type="entry name" value="Znf_RING"/>
</dbReference>
<reference evidence="7" key="1">
    <citation type="journal article" date="2009" name="Plant Mol. Biol.">
        <title>Insights into corn genes derived from large-scale cDNA sequencing.</title>
        <authorList>
            <person name="Alexandrov N.N."/>
            <person name="Brover V.V."/>
            <person name="Freidin S."/>
            <person name="Troukhan M.E."/>
            <person name="Tatarinova T.V."/>
            <person name="Zhang H."/>
            <person name="Swaller T.J."/>
            <person name="Lu Y.P."/>
            <person name="Bouck J."/>
            <person name="Flavell R.B."/>
            <person name="Feldmann K.A."/>
        </authorList>
    </citation>
    <scope>NUCLEOTIDE SEQUENCE</scope>
</reference>
<proteinExistence type="evidence at transcript level"/>
<dbReference type="SUPFAM" id="SSF52113">
    <property type="entry name" value="BRCT domain"/>
    <property type="match status" value="1"/>
</dbReference>
<dbReference type="InterPro" id="IPR011011">
    <property type="entry name" value="Znf_FYVE_PHD"/>
</dbReference>
<dbReference type="RefSeq" id="XP_035820789.1">
    <property type="nucleotide sequence ID" value="XM_035964896.1"/>
</dbReference>
<dbReference type="SMART" id="SM00184">
    <property type="entry name" value="RING"/>
    <property type="match status" value="1"/>
</dbReference>
<evidence type="ECO:0000259" key="5">
    <source>
        <dbReference type="PROSITE" id="PS50089"/>
    </source>
</evidence>
<dbReference type="Pfam" id="PF12738">
    <property type="entry name" value="PTCB-BRCT"/>
    <property type="match status" value="1"/>
</dbReference>
<evidence type="ECO:0000256" key="4">
    <source>
        <dbReference type="PROSITE-ProRule" id="PRU00175"/>
    </source>
</evidence>
<dbReference type="InterPro" id="IPR013083">
    <property type="entry name" value="Znf_RING/FYVE/PHD"/>
</dbReference>
<keyword evidence="3" id="KW-0862">Zinc</keyword>
<dbReference type="PROSITE" id="PS50089">
    <property type="entry name" value="ZF_RING_2"/>
    <property type="match status" value="1"/>
</dbReference>
<dbReference type="SUPFAM" id="SSF57903">
    <property type="entry name" value="FYVE/PHD zinc finger"/>
    <property type="match status" value="1"/>
</dbReference>
<dbReference type="EMBL" id="EU972850">
    <property type="protein sequence ID" value="ACG44968.1"/>
    <property type="molecule type" value="mRNA"/>
</dbReference>
<keyword evidence="2 4" id="KW-0863">Zinc-finger</keyword>
<dbReference type="AlphaFoldDB" id="B6U6I5"/>
<dbReference type="HOGENOM" id="CLU_024969_0_0_1"/>
<dbReference type="GO" id="GO:0008270">
    <property type="term" value="F:zinc ion binding"/>
    <property type="evidence" value="ECO:0007669"/>
    <property type="project" value="UniProtKB-KW"/>
</dbReference>
<dbReference type="SMART" id="SM00292">
    <property type="entry name" value="BRCT"/>
    <property type="match status" value="1"/>
</dbReference>